<proteinExistence type="predicted"/>
<keyword evidence="2" id="KW-1185">Reference proteome</keyword>
<reference evidence="2" key="1">
    <citation type="journal article" date="2019" name="Int. J. Syst. Evol. Microbiol.">
        <title>The Global Catalogue of Microorganisms (GCM) 10K type strain sequencing project: providing services to taxonomists for standard genome sequencing and annotation.</title>
        <authorList>
            <consortium name="The Broad Institute Genomics Platform"/>
            <consortium name="The Broad Institute Genome Sequencing Center for Infectious Disease"/>
            <person name="Wu L."/>
            <person name="Ma J."/>
        </authorList>
    </citation>
    <scope>NUCLEOTIDE SEQUENCE [LARGE SCALE GENOMIC DNA]</scope>
    <source>
        <strain evidence="2">JCM 18424</strain>
    </source>
</reference>
<evidence type="ECO:0000313" key="1">
    <source>
        <dbReference type="EMBL" id="GAA5099085.1"/>
    </source>
</evidence>
<name>A0ABP9MQQ8_9GAMM</name>
<dbReference type="RefSeq" id="WP_171973635.1">
    <property type="nucleotide sequence ID" value="NZ_BAABKE010000004.1"/>
</dbReference>
<accession>A0ABP9MQQ8</accession>
<sequence>MKILRDFKVGQQHFRRGGMFVKPSVLTDQQVDHLVRIGYLEDTKAAKQKEKNK</sequence>
<dbReference type="Proteomes" id="UP001500631">
    <property type="component" value="Unassembled WGS sequence"/>
</dbReference>
<organism evidence="1 2">
    <name type="scientific">Wohlfahrtiimonas larvae</name>
    <dbReference type="NCBI Taxonomy" id="1157986"/>
    <lineage>
        <taxon>Bacteria</taxon>
        <taxon>Pseudomonadati</taxon>
        <taxon>Pseudomonadota</taxon>
        <taxon>Gammaproteobacteria</taxon>
        <taxon>Cardiobacteriales</taxon>
        <taxon>Ignatzschineriaceae</taxon>
        <taxon>Wohlfahrtiimonas</taxon>
    </lineage>
</organism>
<gene>
    <name evidence="1" type="ORF">GCM10023338_12160</name>
</gene>
<comment type="caution">
    <text evidence="1">The sequence shown here is derived from an EMBL/GenBank/DDBJ whole genome shotgun (WGS) entry which is preliminary data.</text>
</comment>
<evidence type="ECO:0000313" key="2">
    <source>
        <dbReference type="Proteomes" id="UP001500631"/>
    </source>
</evidence>
<protein>
    <submittedName>
        <fullName evidence="1">Uncharacterized protein</fullName>
    </submittedName>
</protein>
<dbReference type="EMBL" id="BAABKE010000004">
    <property type="protein sequence ID" value="GAA5099085.1"/>
    <property type="molecule type" value="Genomic_DNA"/>
</dbReference>